<comment type="caution">
    <text evidence="1">The sequence shown here is derived from an EMBL/GenBank/DDBJ whole genome shotgun (WGS) entry which is preliminary data.</text>
</comment>
<name>A0AAN9KNS5_CANGL</name>
<evidence type="ECO:0000313" key="2">
    <source>
        <dbReference type="Proteomes" id="UP001367508"/>
    </source>
</evidence>
<protein>
    <submittedName>
        <fullName evidence="1">Uncharacterized protein</fullName>
    </submittedName>
</protein>
<accession>A0AAN9KNS5</accession>
<sequence>MVTTATGAIEVPAGTPLHCPMLLWIPPSPSRNACNLEGRVQSQYDHHSLWKKLSEMASKAMRVFILEYSKSEGADSTPSQERWDAPRRVQVTSKPKVSWLLCCKAMQPLARVGDKRKAIHGSGNEPWKDLCMLPFPAVKHD</sequence>
<dbReference type="Proteomes" id="UP001367508">
    <property type="component" value="Unassembled WGS sequence"/>
</dbReference>
<gene>
    <name evidence="1" type="ORF">VNO77_30841</name>
</gene>
<proteinExistence type="predicted"/>
<organism evidence="1 2">
    <name type="scientific">Canavalia gladiata</name>
    <name type="common">Sword bean</name>
    <name type="synonym">Dolichos gladiatus</name>
    <dbReference type="NCBI Taxonomy" id="3824"/>
    <lineage>
        <taxon>Eukaryota</taxon>
        <taxon>Viridiplantae</taxon>
        <taxon>Streptophyta</taxon>
        <taxon>Embryophyta</taxon>
        <taxon>Tracheophyta</taxon>
        <taxon>Spermatophyta</taxon>
        <taxon>Magnoliopsida</taxon>
        <taxon>eudicotyledons</taxon>
        <taxon>Gunneridae</taxon>
        <taxon>Pentapetalae</taxon>
        <taxon>rosids</taxon>
        <taxon>fabids</taxon>
        <taxon>Fabales</taxon>
        <taxon>Fabaceae</taxon>
        <taxon>Papilionoideae</taxon>
        <taxon>50 kb inversion clade</taxon>
        <taxon>NPAAA clade</taxon>
        <taxon>indigoferoid/millettioid clade</taxon>
        <taxon>Phaseoleae</taxon>
        <taxon>Canavalia</taxon>
    </lineage>
</organism>
<dbReference type="AlphaFoldDB" id="A0AAN9KNS5"/>
<dbReference type="EMBL" id="JAYMYQ010000007">
    <property type="protein sequence ID" value="KAK7320907.1"/>
    <property type="molecule type" value="Genomic_DNA"/>
</dbReference>
<reference evidence="1 2" key="1">
    <citation type="submission" date="2024-01" db="EMBL/GenBank/DDBJ databases">
        <title>The genomes of 5 underutilized Papilionoideae crops provide insights into root nodulation and disease resistanc.</title>
        <authorList>
            <person name="Jiang F."/>
        </authorList>
    </citation>
    <scope>NUCLEOTIDE SEQUENCE [LARGE SCALE GENOMIC DNA]</scope>
    <source>
        <strain evidence="1">LVBAO_FW01</strain>
        <tissue evidence="1">Leaves</tissue>
    </source>
</reference>
<evidence type="ECO:0000313" key="1">
    <source>
        <dbReference type="EMBL" id="KAK7320907.1"/>
    </source>
</evidence>
<keyword evidence="2" id="KW-1185">Reference proteome</keyword>